<dbReference type="Proteomes" id="UP000789920">
    <property type="component" value="Unassembled WGS sequence"/>
</dbReference>
<sequence length="246" mass="28855">IFSIENNVSLVDIFIPADEIELLELYIEDHLIRLLQSDDLRLDEIEIWEYLVKWGIKNTNSILTDDLAEWNQQISWNLKKLYIIAQYKDIFPDLSDELFRKLDPRQDLLNSRIINAKDAALIATWIDNKRGMPCRFKEIPIKFEFIYRASQEHFSINKFHESCDNKEPAVVIIKVLNSEEIIGGYNPLDWRTVELINDGNRRLSSNIYNNHRRKTSKSFILSLLSSSKGAIPRFSRISTKNEAIIR</sequence>
<protein>
    <submittedName>
        <fullName evidence="1">24420_t:CDS:1</fullName>
    </submittedName>
</protein>
<keyword evidence="2" id="KW-1185">Reference proteome</keyword>
<accession>A0ACA9PV56</accession>
<organism evidence="1 2">
    <name type="scientific">Racocetra persica</name>
    <dbReference type="NCBI Taxonomy" id="160502"/>
    <lineage>
        <taxon>Eukaryota</taxon>
        <taxon>Fungi</taxon>
        <taxon>Fungi incertae sedis</taxon>
        <taxon>Mucoromycota</taxon>
        <taxon>Glomeromycotina</taxon>
        <taxon>Glomeromycetes</taxon>
        <taxon>Diversisporales</taxon>
        <taxon>Gigasporaceae</taxon>
        <taxon>Racocetra</taxon>
    </lineage>
</organism>
<name>A0ACA9PV56_9GLOM</name>
<evidence type="ECO:0000313" key="2">
    <source>
        <dbReference type="Proteomes" id="UP000789920"/>
    </source>
</evidence>
<feature type="non-terminal residue" evidence="1">
    <location>
        <position position="246"/>
    </location>
</feature>
<proteinExistence type="predicted"/>
<dbReference type="EMBL" id="CAJVQC010024409">
    <property type="protein sequence ID" value="CAG8726339.1"/>
    <property type="molecule type" value="Genomic_DNA"/>
</dbReference>
<comment type="caution">
    <text evidence="1">The sequence shown here is derived from an EMBL/GenBank/DDBJ whole genome shotgun (WGS) entry which is preliminary data.</text>
</comment>
<evidence type="ECO:0000313" key="1">
    <source>
        <dbReference type="EMBL" id="CAG8726339.1"/>
    </source>
</evidence>
<reference evidence="1" key="1">
    <citation type="submission" date="2021-06" db="EMBL/GenBank/DDBJ databases">
        <authorList>
            <person name="Kallberg Y."/>
            <person name="Tangrot J."/>
            <person name="Rosling A."/>
        </authorList>
    </citation>
    <scope>NUCLEOTIDE SEQUENCE</scope>
    <source>
        <strain evidence="1">MA461A</strain>
    </source>
</reference>
<gene>
    <name evidence="1" type="ORF">RPERSI_LOCUS11724</name>
</gene>
<feature type="non-terminal residue" evidence="1">
    <location>
        <position position="1"/>
    </location>
</feature>